<feature type="domain" description="HDOD" evidence="1">
    <location>
        <begin position="216"/>
        <end position="413"/>
    </location>
</feature>
<accession>A0A511Z2K1</accession>
<dbReference type="InterPro" id="IPR013976">
    <property type="entry name" value="HDOD"/>
</dbReference>
<dbReference type="Proteomes" id="UP000321484">
    <property type="component" value="Unassembled WGS sequence"/>
</dbReference>
<gene>
    <name evidence="2" type="ORF">AFE02nite_34060</name>
</gene>
<dbReference type="AlphaFoldDB" id="A0A511Z2K1"/>
<dbReference type="Pfam" id="PF08668">
    <property type="entry name" value="HDOD"/>
    <property type="match status" value="1"/>
</dbReference>
<evidence type="ECO:0000313" key="2">
    <source>
        <dbReference type="EMBL" id="GEN81672.1"/>
    </source>
</evidence>
<dbReference type="RefSeq" id="WP_034248167.1">
    <property type="nucleotide sequence ID" value="NZ_BJYK01000016.1"/>
</dbReference>
<dbReference type="OrthoDB" id="4814985at2"/>
<dbReference type="SUPFAM" id="SSF109604">
    <property type="entry name" value="HD-domain/PDEase-like"/>
    <property type="match status" value="1"/>
</dbReference>
<dbReference type="PANTHER" id="PTHR33525:SF4">
    <property type="entry name" value="CYCLIC DI-GMP PHOSPHODIESTERASE CDGJ"/>
    <property type="match status" value="1"/>
</dbReference>
<protein>
    <recommendedName>
        <fullName evidence="1">HDOD domain-containing protein</fullName>
    </recommendedName>
</protein>
<dbReference type="InterPro" id="IPR052340">
    <property type="entry name" value="RNase_Y/CdgJ"/>
</dbReference>
<keyword evidence="3" id="KW-1185">Reference proteome</keyword>
<dbReference type="PROSITE" id="PS51833">
    <property type="entry name" value="HDOD"/>
    <property type="match status" value="1"/>
</dbReference>
<comment type="caution">
    <text evidence="2">The sequence shown here is derived from an EMBL/GenBank/DDBJ whole genome shotgun (WGS) entry which is preliminary data.</text>
</comment>
<organism evidence="2 3">
    <name type="scientific">Actinotalea fermentans</name>
    <dbReference type="NCBI Taxonomy" id="43671"/>
    <lineage>
        <taxon>Bacteria</taxon>
        <taxon>Bacillati</taxon>
        <taxon>Actinomycetota</taxon>
        <taxon>Actinomycetes</taxon>
        <taxon>Micrococcales</taxon>
        <taxon>Cellulomonadaceae</taxon>
        <taxon>Actinotalea</taxon>
    </lineage>
</organism>
<sequence>MVLPGATPAEDTATALSASAVHRTPVADLAGRVIGYHVAVDPERPPGVDVDQIYLGLDLANLVADRYAFIPATPAMLDGYLPEPVVPGRLVLVLPPGFAESPGALGRAGALRGLGMCLALAAYRGEPAQRALLTHMSFVLVDAGPAGPALPPLVHEAHAHGVRVVATDVATEGELDVCRASGVDCLLGGTVAGLGGASRAAVPTQRGRHAGRSRVLRAGEAQCLTILNLLHQPETSPVDVAQVIETDPVLTLRVLHLVNSGVYALSHQVDTVRQAVVLLGPSEVSTLVTALALEAQPGAMDRLWFILARAMTCELLADDNAAYTVGMLSALATQLGVPADAVLEKVGVSEVVGDAIAHEAGPLGQVLRAVRAHEQSDPDGVLAAGLDPVAVSRAYLGCLRDALSIARTVTREG</sequence>
<evidence type="ECO:0000259" key="1">
    <source>
        <dbReference type="PROSITE" id="PS51833"/>
    </source>
</evidence>
<evidence type="ECO:0000313" key="3">
    <source>
        <dbReference type="Proteomes" id="UP000321484"/>
    </source>
</evidence>
<reference evidence="2 3" key="1">
    <citation type="submission" date="2019-07" db="EMBL/GenBank/DDBJ databases">
        <title>Whole genome shotgun sequence of Actinotalea fermentans NBRC 105374.</title>
        <authorList>
            <person name="Hosoyama A."/>
            <person name="Uohara A."/>
            <person name="Ohji S."/>
            <person name="Ichikawa N."/>
        </authorList>
    </citation>
    <scope>NUCLEOTIDE SEQUENCE [LARGE SCALE GENOMIC DNA]</scope>
    <source>
        <strain evidence="2 3">NBRC 105374</strain>
    </source>
</reference>
<proteinExistence type="predicted"/>
<name>A0A511Z2K1_9CELL</name>
<dbReference type="PANTHER" id="PTHR33525">
    <property type="match status" value="1"/>
</dbReference>
<dbReference type="EMBL" id="BJYK01000016">
    <property type="protein sequence ID" value="GEN81672.1"/>
    <property type="molecule type" value="Genomic_DNA"/>
</dbReference>
<dbReference type="Gene3D" id="1.10.3210.10">
    <property type="entry name" value="Hypothetical protein af1432"/>
    <property type="match status" value="1"/>
</dbReference>